<gene>
    <name evidence="2" type="ORF">SCLAV_p0494</name>
</gene>
<organism evidence="2 3">
    <name type="scientific">Streptomyces clavuligerus</name>
    <dbReference type="NCBI Taxonomy" id="1901"/>
    <lineage>
        <taxon>Bacteria</taxon>
        <taxon>Bacillati</taxon>
        <taxon>Actinomycetota</taxon>
        <taxon>Actinomycetes</taxon>
        <taxon>Kitasatosporales</taxon>
        <taxon>Streptomycetaceae</taxon>
        <taxon>Streptomyces</taxon>
    </lineage>
</organism>
<geneLocation type="plasmid" evidence="2 3">
    <name>pSCL4</name>
</geneLocation>
<dbReference type="InterPro" id="IPR047951">
    <property type="entry name" value="Transpos_ISL3"/>
</dbReference>
<dbReference type="EMBL" id="CM000914">
    <property type="protein sequence ID" value="EFG03984.2"/>
    <property type="molecule type" value="Genomic_DNA"/>
</dbReference>
<accession>B5GRD1</accession>
<proteinExistence type="predicted"/>
<sequence>MLVAEDVADGRDAVVVTARTPVAAVPCPVCRTLTAKVHGYHGRTVTDVPVDGRQAVDHLRVRRLVCPVLGCRRQICSRLSAGSRSQMSS</sequence>
<keyword evidence="3" id="KW-1185">Reference proteome</keyword>
<dbReference type="AlphaFoldDB" id="B5GRD1"/>
<keyword evidence="2" id="KW-0614">Plasmid</keyword>
<evidence type="ECO:0000313" key="2">
    <source>
        <dbReference type="EMBL" id="EFG03984.2"/>
    </source>
</evidence>
<dbReference type="InterPro" id="IPR029261">
    <property type="entry name" value="Transposase_Znf"/>
</dbReference>
<dbReference type="PANTHER" id="PTHR33498">
    <property type="entry name" value="TRANSPOSASE FOR INSERTION SEQUENCE ELEMENT IS1557"/>
    <property type="match status" value="1"/>
</dbReference>
<evidence type="ECO:0000313" key="3">
    <source>
        <dbReference type="Proteomes" id="UP000002357"/>
    </source>
</evidence>
<protein>
    <submittedName>
        <fullName evidence="2">Transposase</fullName>
    </submittedName>
</protein>
<dbReference type="Pfam" id="PF14690">
    <property type="entry name" value="Zn_ribbon_ISL3"/>
    <property type="match status" value="1"/>
</dbReference>
<reference evidence="2" key="1">
    <citation type="journal article" date="2010" name="Genome Biol. Evol.">
        <title>The sequence of a 1.8-mb bacterial linear plasmid reveals a rich evolutionary reservoir of secondary metabolic pathways.</title>
        <authorList>
            <person name="Medema M.H."/>
            <person name="Trefzer A."/>
            <person name="Kovalchuk A."/>
            <person name="van den Berg M."/>
            <person name="Mueller U."/>
            <person name="Heijne W."/>
            <person name="Wu L."/>
            <person name="Alam M.T."/>
            <person name="Ronning C.M."/>
            <person name="Nierman W.C."/>
            <person name="Bovenberg R.A.L."/>
            <person name="Breitling R."/>
            <person name="Takano E."/>
        </authorList>
    </citation>
    <scope>NUCLEOTIDE SEQUENCE [LARGE SCALE GENOMIC DNA]</scope>
    <source>
        <strain evidence="2">ATCC 27064</strain>
        <plasmid evidence="2">pSCL4</plasmid>
    </source>
</reference>
<dbReference type="eggNOG" id="COG3464">
    <property type="taxonomic scope" value="Bacteria"/>
</dbReference>
<feature type="domain" description="Transposase IS204/IS1001/IS1096/IS1165 zinc-finger" evidence="1">
    <location>
        <begin position="25"/>
        <end position="67"/>
    </location>
</feature>
<dbReference type="Proteomes" id="UP000002357">
    <property type="component" value="Plasmid pSCL4"/>
</dbReference>
<name>B5GRD1_STRCL</name>
<dbReference type="PANTHER" id="PTHR33498:SF1">
    <property type="entry name" value="TRANSPOSASE FOR INSERTION SEQUENCE ELEMENT IS1557"/>
    <property type="match status" value="1"/>
</dbReference>
<evidence type="ECO:0000259" key="1">
    <source>
        <dbReference type="Pfam" id="PF14690"/>
    </source>
</evidence>